<protein>
    <submittedName>
        <fullName evidence="1">Uncharacterized protein</fullName>
    </submittedName>
</protein>
<reference evidence="1 2" key="1">
    <citation type="journal article" date="2005" name="Arch. Microbiol.">
        <title>The genome sequence of an anaerobic aromatic-degrading denitrifying bacterium, strain EbN1.</title>
        <authorList>
            <person name="Rabus R."/>
            <person name="Kube M."/>
            <person name="Heider J."/>
            <person name="Beck A."/>
            <person name="Heitmann K."/>
            <person name="Widdel F."/>
            <person name="Reinhardt R."/>
        </authorList>
    </citation>
    <scope>NUCLEOTIDE SEQUENCE [LARGE SCALE GENOMIC DNA]</scope>
    <source>
        <strain evidence="1 2">EbN1</strain>
        <plasmid evidence="2">Plasmid pAzo1</plasmid>
    </source>
</reference>
<accession>Q5NX30</accession>
<dbReference type="Proteomes" id="UP000006552">
    <property type="component" value="Plasmid 1"/>
</dbReference>
<sequence>MTQSNPIRFDQFRWKGFWREGVSRTTEGGALFTEEGFRYYAFWCRKFKRTEPYQGMNYEEFALGFLTIIKLHRCKKDAGSVEYSNEQSRDYG</sequence>
<proteinExistence type="predicted"/>
<keyword evidence="1" id="KW-0614">Plasmid</keyword>
<evidence type="ECO:0000313" key="1">
    <source>
        <dbReference type="EMBL" id="CAI10384.1"/>
    </source>
</evidence>
<organism evidence="1 2">
    <name type="scientific">Aromatoleum aromaticum (strain DSM 19018 / LMG 30748 / EbN1)</name>
    <name type="common">Azoarcus sp. (strain EbN1)</name>
    <dbReference type="NCBI Taxonomy" id="76114"/>
    <lineage>
        <taxon>Bacteria</taxon>
        <taxon>Pseudomonadati</taxon>
        <taxon>Pseudomonadota</taxon>
        <taxon>Betaproteobacteria</taxon>
        <taxon>Rhodocyclales</taxon>
        <taxon>Rhodocyclaceae</taxon>
        <taxon>Aromatoleum</taxon>
    </lineage>
</organism>
<name>Q5NX30_AROAE</name>
<evidence type="ECO:0000313" key="2">
    <source>
        <dbReference type="Proteomes" id="UP000006552"/>
    </source>
</evidence>
<geneLocation type="plasmid" evidence="2">
    <name>pAzo1</name>
</geneLocation>
<gene>
    <name evidence="1" type="ORF">p1B187</name>
</gene>
<dbReference type="AlphaFoldDB" id="Q5NX30"/>
<dbReference type="EMBL" id="CR555307">
    <property type="protein sequence ID" value="CAI10384.1"/>
    <property type="molecule type" value="Genomic_DNA"/>
</dbReference>
<dbReference type="KEGG" id="eba:p1B187"/>
<keyword evidence="2" id="KW-1185">Reference proteome</keyword>
<dbReference type="HOGENOM" id="CLU_2406957_0_0_4"/>